<feature type="compositionally biased region" description="Basic and acidic residues" evidence="1">
    <location>
        <begin position="47"/>
        <end position="61"/>
    </location>
</feature>
<dbReference type="HOGENOM" id="CLU_2305763_0_0_1"/>
<dbReference type="GeneID" id="4390767"/>
<gene>
    <name evidence="2" type="ORF">CHGG_06744</name>
</gene>
<feature type="region of interest" description="Disordered" evidence="1">
    <location>
        <begin position="1"/>
        <end position="100"/>
    </location>
</feature>
<dbReference type="RefSeq" id="XP_001222839.1">
    <property type="nucleotide sequence ID" value="XM_001222838.1"/>
</dbReference>
<dbReference type="Proteomes" id="UP000001056">
    <property type="component" value="Unassembled WGS sequence"/>
</dbReference>
<name>Q2H3M1_CHAGB</name>
<feature type="compositionally biased region" description="Low complexity" evidence="1">
    <location>
        <begin position="29"/>
        <end position="42"/>
    </location>
</feature>
<dbReference type="EMBL" id="CH408031">
    <property type="protein sequence ID" value="EAQ90125.1"/>
    <property type="molecule type" value="Genomic_DNA"/>
</dbReference>
<reference evidence="3" key="1">
    <citation type="journal article" date="2015" name="Genome Announc.">
        <title>Draft genome sequence of the cellulolytic fungus Chaetomium globosum.</title>
        <authorList>
            <person name="Cuomo C.A."/>
            <person name="Untereiner W.A."/>
            <person name="Ma L.-J."/>
            <person name="Grabherr M."/>
            <person name="Birren B.W."/>
        </authorList>
    </citation>
    <scope>NUCLEOTIDE SEQUENCE [LARGE SCALE GENOMIC DNA]</scope>
    <source>
        <strain evidence="3">ATCC 6205 / CBS 148.51 / DSM 1962 / NBRC 6347 / NRRL 1970</strain>
    </source>
</reference>
<keyword evidence="3" id="KW-1185">Reference proteome</keyword>
<evidence type="ECO:0000313" key="2">
    <source>
        <dbReference type="EMBL" id="EAQ90125.1"/>
    </source>
</evidence>
<protein>
    <submittedName>
        <fullName evidence="2">Uncharacterized protein</fullName>
    </submittedName>
</protein>
<accession>Q2H3M1</accession>
<dbReference type="AlphaFoldDB" id="Q2H3M1"/>
<sequence>MREDNNDDGDDTSFPTLSNNPTHPYHNNTITITATDLTPTPDGLRNNLREGMSDDGRECGRPRPHALPTPARPPTPPPNPRPGPQAPRPPPGTPSPPPSP</sequence>
<organism evidence="2 3">
    <name type="scientific">Chaetomium globosum (strain ATCC 6205 / CBS 148.51 / DSM 1962 / NBRC 6347 / NRRL 1970)</name>
    <name type="common">Soil fungus</name>
    <dbReference type="NCBI Taxonomy" id="306901"/>
    <lineage>
        <taxon>Eukaryota</taxon>
        <taxon>Fungi</taxon>
        <taxon>Dikarya</taxon>
        <taxon>Ascomycota</taxon>
        <taxon>Pezizomycotina</taxon>
        <taxon>Sordariomycetes</taxon>
        <taxon>Sordariomycetidae</taxon>
        <taxon>Sordariales</taxon>
        <taxon>Chaetomiaceae</taxon>
        <taxon>Chaetomium</taxon>
    </lineage>
</organism>
<proteinExistence type="predicted"/>
<evidence type="ECO:0000256" key="1">
    <source>
        <dbReference type="SAM" id="MobiDB-lite"/>
    </source>
</evidence>
<dbReference type="VEuPathDB" id="FungiDB:CHGG_06744"/>
<dbReference type="InParanoid" id="Q2H3M1"/>
<feature type="compositionally biased region" description="Acidic residues" evidence="1">
    <location>
        <begin position="1"/>
        <end position="11"/>
    </location>
</feature>
<evidence type="ECO:0000313" key="3">
    <source>
        <dbReference type="Proteomes" id="UP000001056"/>
    </source>
</evidence>
<feature type="compositionally biased region" description="Pro residues" evidence="1">
    <location>
        <begin position="65"/>
        <end position="100"/>
    </location>
</feature>
<feature type="compositionally biased region" description="Polar residues" evidence="1">
    <location>
        <begin position="13"/>
        <end position="28"/>
    </location>
</feature>